<protein>
    <submittedName>
        <fullName evidence="1">Uncharacterized protein</fullName>
    </submittedName>
</protein>
<sequence>AARAAFFAALAGRLGASELARLGPAEVADIAWAAAQAAPRAGLAGRAAERAAAVEFVWRCARAAAGRAREVAQRPTAIARLCWACAKLGISDEGLFGMLEEEAAAHATESEHVLADPT</sequence>
<evidence type="ECO:0000313" key="2">
    <source>
        <dbReference type="Proteomes" id="UP000626109"/>
    </source>
</evidence>
<accession>A0A813KCP1</accession>
<organism evidence="1 2">
    <name type="scientific">Polarella glacialis</name>
    <name type="common">Dinoflagellate</name>
    <dbReference type="NCBI Taxonomy" id="89957"/>
    <lineage>
        <taxon>Eukaryota</taxon>
        <taxon>Sar</taxon>
        <taxon>Alveolata</taxon>
        <taxon>Dinophyceae</taxon>
        <taxon>Suessiales</taxon>
        <taxon>Suessiaceae</taxon>
        <taxon>Polarella</taxon>
    </lineage>
</organism>
<gene>
    <name evidence="1" type="ORF">PGLA2088_LOCUS30723</name>
</gene>
<comment type="caution">
    <text evidence="1">The sequence shown here is derived from an EMBL/GenBank/DDBJ whole genome shotgun (WGS) entry which is preliminary data.</text>
</comment>
<name>A0A813KCP1_POLGL</name>
<evidence type="ECO:0000313" key="1">
    <source>
        <dbReference type="EMBL" id="CAE8698408.1"/>
    </source>
</evidence>
<feature type="non-terminal residue" evidence="1">
    <location>
        <position position="118"/>
    </location>
</feature>
<dbReference type="Proteomes" id="UP000626109">
    <property type="component" value="Unassembled WGS sequence"/>
</dbReference>
<reference evidence="1" key="1">
    <citation type="submission" date="2021-02" db="EMBL/GenBank/DDBJ databases">
        <authorList>
            <person name="Dougan E. K."/>
            <person name="Rhodes N."/>
            <person name="Thang M."/>
            <person name="Chan C."/>
        </authorList>
    </citation>
    <scope>NUCLEOTIDE SEQUENCE</scope>
</reference>
<dbReference type="EMBL" id="CAJNNW010028953">
    <property type="protein sequence ID" value="CAE8698408.1"/>
    <property type="molecule type" value="Genomic_DNA"/>
</dbReference>
<dbReference type="AlphaFoldDB" id="A0A813KCP1"/>
<proteinExistence type="predicted"/>